<dbReference type="EC" id="2.3.2.15" evidence="1"/>
<gene>
    <name evidence="6" type="ORF">F6X53_27810</name>
</gene>
<dbReference type="InterPro" id="IPR007719">
    <property type="entry name" value="PCS_N"/>
</dbReference>
<dbReference type="OrthoDB" id="8219159at2"/>
<dbReference type="Proteomes" id="UP000474159">
    <property type="component" value="Unassembled WGS sequence"/>
</dbReference>
<dbReference type="Gene3D" id="3.90.70.30">
    <property type="entry name" value="Phytochelatin synthase, N-terminal domain"/>
    <property type="match status" value="1"/>
</dbReference>
<dbReference type="GO" id="GO:0010273">
    <property type="term" value="P:detoxification of copper ion"/>
    <property type="evidence" value="ECO:0007669"/>
    <property type="project" value="TreeGrafter"/>
</dbReference>
<evidence type="ECO:0000256" key="3">
    <source>
        <dbReference type="ARBA" id="ARBA00022679"/>
    </source>
</evidence>
<reference evidence="6 7" key="1">
    <citation type="submission" date="2019-09" db="EMBL/GenBank/DDBJ databases">
        <title>YIM 48816 draft genome.</title>
        <authorList>
            <person name="Jiang L."/>
        </authorList>
    </citation>
    <scope>NUCLEOTIDE SEQUENCE [LARGE SCALE GENOMIC DNA]</scope>
    <source>
        <strain evidence="6 7">YIM 48816</strain>
    </source>
</reference>
<dbReference type="Pfam" id="PF05023">
    <property type="entry name" value="Phytochelatin"/>
    <property type="match status" value="1"/>
</dbReference>
<evidence type="ECO:0000313" key="6">
    <source>
        <dbReference type="EMBL" id="KAB1072693.1"/>
    </source>
</evidence>
<dbReference type="GO" id="GO:0046872">
    <property type="term" value="F:metal ion binding"/>
    <property type="evidence" value="ECO:0007669"/>
    <property type="project" value="UniProtKB-KW"/>
</dbReference>
<dbReference type="GO" id="GO:0016756">
    <property type="term" value="F:glutathione gamma-glutamylcysteinyltransferase activity"/>
    <property type="evidence" value="ECO:0007669"/>
    <property type="project" value="UniProtKB-EC"/>
</dbReference>
<keyword evidence="7" id="KW-1185">Reference proteome</keyword>
<feature type="domain" description="Peptidase C83" evidence="5">
    <location>
        <begin position="1"/>
        <end position="216"/>
    </location>
</feature>
<dbReference type="AlphaFoldDB" id="A0A6L3SR13"/>
<keyword evidence="4" id="KW-0479">Metal-binding</keyword>
<dbReference type="GO" id="GO:0046938">
    <property type="term" value="P:phytochelatin biosynthetic process"/>
    <property type="evidence" value="ECO:0007669"/>
    <property type="project" value="InterPro"/>
</dbReference>
<evidence type="ECO:0000313" key="7">
    <source>
        <dbReference type="Proteomes" id="UP000474159"/>
    </source>
</evidence>
<dbReference type="InterPro" id="IPR038156">
    <property type="entry name" value="PCS_N_sf"/>
</dbReference>
<dbReference type="InterPro" id="IPR040409">
    <property type="entry name" value="PCS-like"/>
</dbReference>
<protein>
    <recommendedName>
        <fullName evidence="1">glutathione gamma-glutamylcysteinyltransferase</fullName>
        <ecNumber evidence="1">2.3.2.15</ecNumber>
    </recommendedName>
</protein>
<organism evidence="6 7">
    <name type="scientific">Methylobacterium soli</name>
    <dbReference type="NCBI Taxonomy" id="553447"/>
    <lineage>
        <taxon>Bacteria</taxon>
        <taxon>Pseudomonadati</taxon>
        <taxon>Pseudomonadota</taxon>
        <taxon>Alphaproteobacteria</taxon>
        <taxon>Hyphomicrobiales</taxon>
        <taxon>Methylobacteriaceae</taxon>
        <taxon>Methylobacterium</taxon>
    </lineage>
</organism>
<evidence type="ECO:0000256" key="1">
    <source>
        <dbReference type="ARBA" id="ARBA00012468"/>
    </source>
</evidence>
<comment type="caution">
    <text evidence="6">The sequence shown here is derived from an EMBL/GenBank/DDBJ whole genome shotgun (WGS) entry which is preliminary data.</text>
</comment>
<keyword evidence="2" id="KW-0104">Cadmium</keyword>
<proteinExistence type="predicted"/>
<dbReference type="InterPro" id="IPR038765">
    <property type="entry name" value="Papain-like_cys_pep_sf"/>
</dbReference>
<accession>A0A6L3SR13</accession>
<evidence type="ECO:0000259" key="5">
    <source>
        <dbReference type="PROSITE" id="PS51443"/>
    </source>
</evidence>
<dbReference type="EMBL" id="VZZK01000047">
    <property type="protein sequence ID" value="KAB1072693.1"/>
    <property type="molecule type" value="Genomic_DNA"/>
</dbReference>
<sequence>MTHRLFVAAGAGCMLGAAAFALIPPRVPPEAIRIAVTSSEPLLDRAWRLPVAARFGRELAWQSNASLCGPASLANVFRSLGERANTEVAVLAGTGRCWTGYCLLGLTLDELAEVARARTNRPVRLLRDLSAEDFRAHMRRANDPGRRYIVNFSRVVIFGAGAGHHSPIGGYLEGEDLVLVLDVNHAYRPWLVERARLYAAMDTLDGNRKRGLLLIE</sequence>
<name>A0A6L3SR13_9HYPH</name>
<dbReference type="RefSeq" id="WP_151004502.1">
    <property type="nucleotide sequence ID" value="NZ_BPQY01000531.1"/>
</dbReference>
<dbReference type="SUPFAM" id="SSF54001">
    <property type="entry name" value="Cysteine proteinases"/>
    <property type="match status" value="1"/>
</dbReference>
<dbReference type="PANTHER" id="PTHR33447">
    <property type="entry name" value="GLUTATHIONE GAMMA-GLUTAMYLCYSTEINYLTRANSFERASE"/>
    <property type="match status" value="1"/>
</dbReference>
<dbReference type="PROSITE" id="PS51443">
    <property type="entry name" value="PCS"/>
    <property type="match status" value="1"/>
</dbReference>
<keyword evidence="3" id="KW-0808">Transferase</keyword>
<dbReference type="GO" id="GO:0098849">
    <property type="term" value="P:cellular detoxification of cadmium ion"/>
    <property type="evidence" value="ECO:0007669"/>
    <property type="project" value="TreeGrafter"/>
</dbReference>
<dbReference type="PANTHER" id="PTHR33447:SF2">
    <property type="entry name" value="GLUTATHIONE GAMMA-GLUTAMYLCYSTEINYLTRANSFERASE"/>
    <property type="match status" value="1"/>
</dbReference>
<evidence type="ECO:0000256" key="2">
    <source>
        <dbReference type="ARBA" id="ARBA00022539"/>
    </source>
</evidence>
<evidence type="ECO:0000256" key="4">
    <source>
        <dbReference type="ARBA" id="ARBA00022723"/>
    </source>
</evidence>